<dbReference type="RefSeq" id="XP_016612350.1">
    <property type="nucleotide sequence ID" value="XM_016748379.1"/>
</dbReference>
<comment type="similarity">
    <text evidence="2 6">Belongs to the DP1 family.</text>
</comment>
<evidence type="ECO:0000256" key="3">
    <source>
        <dbReference type="ARBA" id="ARBA00022692"/>
    </source>
</evidence>
<dbReference type="GeneID" id="27683797"/>
<dbReference type="OrthoDB" id="10009287at2759"/>
<dbReference type="AlphaFoldDB" id="A0A0L0HSH4"/>
<dbReference type="InterPro" id="IPR004345">
    <property type="entry name" value="TB2_DP1_HVA22"/>
</dbReference>
<sequence>MTEPIITSPTPLPATTFLTRTITKGEATSLAPVFALLRTRLLPRVATTEHRAHQNAVLVAIHKKLGIPPMSVVALAGAVALVGLRRMLKRQPLLLTNLVGVLYPAWQSIKGVERPEADDDERWLTYWSIFGLFTLLDTYHEKVMSYIRYYYVPKMLILYWLFARNGSLAVYRQAIRPILVKYGGYGAVHVVQDPTAANGMVVTGKLE</sequence>
<dbReference type="eggNOG" id="KOG1725">
    <property type="taxonomic scope" value="Eukaryota"/>
</dbReference>
<proteinExistence type="inferred from homology"/>
<dbReference type="RefSeq" id="XP_016612351.1">
    <property type="nucleotide sequence ID" value="XM_016748380.1"/>
</dbReference>
<evidence type="ECO:0000313" key="8">
    <source>
        <dbReference type="Proteomes" id="UP000053201"/>
    </source>
</evidence>
<accession>A0A0L0HSH4</accession>
<dbReference type="PANTHER" id="PTHR12300:SF161">
    <property type="entry name" value="RECEPTOR EXPRESSION-ENHANCING PROTEIN"/>
    <property type="match status" value="1"/>
</dbReference>
<keyword evidence="5" id="KW-0472">Membrane</keyword>
<evidence type="ECO:0000256" key="2">
    <source>
        <dbReference type="ARBA" id="ARBA00008573"/>
    </source>
</evidence>
<evidence type="ECO:0000313" key="7">
    <source>
        <dbReference type="EMBL" id="KND04311.1"/>
    </source>
</evidence>
<evidence type="ECO:0000256" key="6">
    <source>
        <dbReference type="RuleBase" id="RU362006"/>
    </source>
</evidence>
<dbReference type="Proteomes" id="UP000053201">
    <property type="component" value="Unassembled WGS sequence"/>
</dbReference>
<dbReference type="STRING" id="645134.A0A0L0HSH4"/>
<dbReference type="PANTHER" id="PTHR12300">
    <property type="entry name" value="HVA22-LIKE PROTEINS"/>
    <property type="match status" value="1"/>
</dbReference>
<evidence type="ECO:0000256" key="4">
    <source>
        <dbReference type="ARBA" id="ARBA00022989"/>
    </source>
</evidence>
<keyword evidence="4" id="KW-1133">Transmembrane helix</keyword>
<gene>
    <name evidence="7" type="ORF">SPPG_00043</name>
</gene>
<keyword evidence="3" id="KW-0812">Transmembrane</keyword>
<reference evidence="7 8" key="1">
    <citation type="submission" date="2009-08" db="EMBL/GenBank/DDBJ databases">
        <title>The Genome Sequence of Spizellomyces punctatus strain DAOM BR117.</title>
        <authorList>
            <consortium name="The Broad Institute Genome Sequencing Platform"/>
            <person name="Russ C."/>
            <person name="Cuomo C."/>
            <person name="Shea T."/>
            <person name="Young S.K."/>
            <person name="Zeng Q."/>
            <person name="Koehrsen M."/>
            <person name="Haas B."/>
            <person name="Borodovsky M."/>
            <person name="Guigo R."/>
            <person name="Alvarado L."/>
            <person name="Berlin A."/>
            <person name="Bochicchio J."/>
            <person name="Borenstein D."/>
            <person name="Chapman S."/>
            <person name="Chen Z."/>
            <person name="Engels R."/>
            <person name="Freedman E."/>
            <person name="Gellesch M."/>
            <person name="Goldberg J."/>
            <person name="Griggs A."/>
            <person name="Gujja S."/>
            <person name="Heiman D."/>
            <person name="Hepburn T."/>
            <person name="Howarth C."/>
            <person name="Jen D."/>
            <person name="Larson L."/>
            <person name="Lewis B."/>
            <person name="Mehta T."/>
            <person name="Park D."/>
            <person name="Pearson M."/>
            <person name="Roberts A."/>
            <person name="Saif S."/>
            <person name="Shenoy N."/>
            <person name="Sisk P."/>
            <person name="Stolte C."/>
            <person name="Sykes S."/>
            <person name="Thomson T."/>
            <person name="Walk T."/>
            <person name="White J."/>
            <person name="Yandava C."/>
            <person name="Burger G."/>
            <person name="Gray M.W."/>
            <person name="Holland P.W.H."/>
            <person name="King N."/>
            <person name="Lang F.B.F."/>
            <person name="Roger A.J."/>
            <person name="Ruiz-Trillo I."/>
            <person name="Lander E."/>
            <person name="Nusbaum C."/>
        </authorList>
    </citation>
    <scope>NUCLEOTIDE SEQUENCE [LARGE SCALE GENOMIC DNA]</scope>
    <source>
        <strain evidence="7 8">DAOM BR117</strain>
    </source>
</reference>
<evidence type="ECO:0000256" key="1">
    <source>
        <dbReference type="ARBA" id="ARBA00004141"/>
    </source>
</evidence>
<dbReference type="VEuPathDB" id="FungiDB:SPPG_00043"/>
<organism evidence="7 8">
    <name type="scientific">Spizellomyces punctatus (strain DAOM BR117)</name>
    <dbReference type="NCBI Taxonomy" id="645134"/>
    <lineage>
        <taxon>Eukaryota</taxon>
        <taxon>Fungi</taxon>
        <taxon>Fungi incertae sedis</taxon>
        <taxon>Chytridiomycota</taxon>
        <taxon>Chytridiomycota incertae sedis</taxon>
        <taxon>Chytridiomycetes</taxon>
        <taxon>Spizellomycetales</taxon>
        <taxon>Spizellomycetaceae</taxon>
        <taxon>Spizellomyces</taxon>
    </lineage>
</organism>
<dbReference type="EMBL" id="KQ257450">
    <property type="protein sequence ID" value="KND04312.1"/>
    <property type="molecule type" value="Genomic_DNA"/>
</dbReference>
<dbReference type="OMA" id="PVFANVH"/>
<protein>
    <recommendedName>
        <fullName evidence="6">Protein YOP1</fullName>
    </recommendedName>
</protein>
<name>A0A0L0HSH4_SPIPD</name>
<dbReference type="GO" id="GO:0016020">
    <property type="term" value="C:membrane"/>
    <property type="evidence" value="ECO:0007669"/>
    <property type="project" value="UniProtKB-SubCell"/>
</dbReference>
<keyword evidence="8" id="KW-1185">Reference proteome</keyword>
<comment type="subcellular location">
    <subcellularLocation>
        <location evidence="1 6">Membrane</location>
        <topology evidence="1 6">Multi-pass membrane protein</topology>
    </subcellularLocation>
</comment>
<dbReference type="Pfam" id="PF03134">
    <property type="entry name" value="TB2_DP1_HVA22"/>
    <property type="match status" value="1"/>
</dbReference>
<evidence type="ECO:0000256" key="5">
    <source>
        <dbReference type="ARBA" id="ARBA00023136"/>
    </source>
</evidence>
<dbReference type="EMBL" id="KQ257450">
    <property type="protein sequence ID" value="KND04311.1"/>
    <property type="molecule type" value="Genomic_DNA"/>
</dbReference>